<organism evidence="2 3">
    <name type="scientific">Brevibacterium samyangense</name>
    <dbReference type="NCBI Taxonomy" id="366888"/>
    <lineage>
        <taxon>Bacteria</taxon>
        <taxon>Bacillati</taxon>
        <taxon>Actinomycetota</taxon>
        <taxon>Actinomycetes</taxon>
        <taxon>Micrococcales</taxon>
        <taxon>Brevibacteriaceae</taxon>
        <taxon>Brevibacterium</taxon>
    </lineage>
</organism>
<dbReference type="PANTHER" id="PTHR43617:SF20">
    <property type="entry name" value="N-ALPHA-ACETYLTRANSFERASE RIMI"/>
    <property type="match status" value="1"/>
</dbReference>
<dbReference type="EMBL" id="BAAANO010000010">
    <property type="protein sequence ID" value="GAA2004009.1"/>
    <property type="molecule type" value="Genomic_DNA"/>
</dbReference>
<dbReference type="RefSeq" id="WP_344307827.1">
    <property type="nucleotide sequence ID" value="NZ_BAAANO010000010.1"/>
</dbReference>
<dbReference type="PANTHER" id="PTHR43617">
    <property type="entry name" value="L-AMINO ACID N-ACETYLTRANSFERASE"/>
    <property type="match status" value="1"/>
</dbReference>
<evidence type="ECO:0000259" key="1">
    <source>
        <dbReference type="PROSITE" id="PS51186"/>
    </source>
</evidence>
<protein>
    <submittedName>
        <fullName evidence="2">GNAT family N-acetyltransferase</fullName>
    </submittedName>
</protein>
<feature type="domain" description="N-acetyltransferase" evidence="1">
    <location>
        <begin position="13"/>
        <end position="194"/>
    </location>
</feature>
<dbReference type="SUPFAM" id="SSF55729">
    <property type="entry name" value="Acyl-CoA N-acyltransferases (Nat)"/>
    <property type="match status" value="1"/>
</dbReference>
<keyword evidence="3" id="KW-1185">Reference proteome</keyword>
<evidence type="ECO:0000313" key="2">
    <source>
        <dbReference type="EMBL" id="GAA2004009.1"/>
    </source>
</evidence>
<evidence type="ECO:0000313" key="3">
    <source>
        <dbReference type="Proteomes" id="UP001500755"/>
    </source>
</evidence>
<dbReference type="InterPro" id="IPR000182">
    <property type="entry name" value="GNAT_dom"/>
</dbReference>
<proteinExistence type="predicted"/>
<name>A0ABN2TBE3_9MICO</name>
<comment type="caution">
    <text evidence="2">The sequence shown here is derived from an EMBL/GenBank/DDBJ whole genome shotgun (WGS) entry which is preliminary data.</text>
</comment>
<dbReference type="PROSITE" id="PS51186">
    <property type="entry name" value="GNAT"/>
    <property type="match status" value="1"/>
</dbReference>
<accession>A0ABN2TBE3</accession>
<dbReference type="Gene3D" id="3.40.630.30">
    <property type="match status" value="1"/>
</dbReference>
<dbReference type="Pfam" id="PF00583">
    <property type="entry name" value="Acetyltransf_1"/>
    <property type="match status" value="1"/>
</dbReference>
<reference evidence="2 3" key="1">
    <citation type="journal article" date="2019" name="Int. J. Syst. Evol. Microbiol.">
        <title>The Global Catalogue of Microorganisms (GCM) 10K type strain sequencing project: providing services to taxonomists for standard genome sequencing and annotation.</title>
        <authorList>
            <consortium name="The Broad Institute Genomics Platform"/>
            <consortium name="The Broad Institute Genome Sequencing Center for Infectious Disease"/>
            <person name="Wu L."/>
            <person name="Ma J."/>
        </authorList>
    </citation>
    <scope>NUCLEOTIDE SEQUENCE [LARGE SCALE GENOMIC DNA]</scope>
    <source>
        <strain evidence="2 3">JCM 14546</strain>
    </source>
</reference>
<gene>
    <name evidence="2" type="ORF">GCM10009755_11610</name>
</gene>
<dbReference type="InterPro" id="IPR016181">
    <property type="entry name" value="Acyl_CoA_acyltransferase"/>
</dbReference>
<sequence length="199" mass="22126">MVTQDMVTHDPRITVRPATPEDARAMAEVHVTSWQETYRGLISDETLGDPAFVERRERMWTTVLRDERYREHRVAVAVENAVSGDGHGNAAMHARGASRIVGIAMSGPPPESDDSTDLPCTRHLYVLYTLAAVHGRGAGTALAESVLHPAETVSLWVADPNPRAQAFYRKLGFTPDGVELIDETDGFREIRMIRRHVSR</sequence>
<dbReference type="Proteomes" id="UP001500755">
    <property type="component" value="Unassembled WGS sequence"/>
</dbReference>
<dbReference type="InterPro" id="IPR050276">
    <property type="entry name" value="MshD_Acetyltransferase"/>
</dbReference>